<dbReference type="AlphaFoldDB" id="A0A2K1XFC3"/>
<dbReference type="SUPFAM" id="SSF52058">
    <property type="entry name" value="L domain-like"/>
    <property type="match status" value="1"/>
</dbReference>
<organism evidence="1 2">
    <name type="scientific">Populus trichocarpa</name>
    <name type="common">Western balsam poplar</name>
    <name type="synonym">Populus balsamifera subsp. trichocarpa</name>
    <dbReference type="NCBI Taxonomy" id="3694"/>
    <lineage>
        <taxon>Eukaryota</taxon>
        <taxon>Viridiplantae</taxon>
        <taxon>Streptophyta</taxon>
        <taxon>Embryophyta</taxon>
        <taxon>Tracheophyta</taxon>
        <taxon>Spermatophyta</taxon>
        <taxon>Magnoliopsida</taxon>
        <taxon>eudicotyledons</taxon>
        <taxon>Gunneridae</taxon>
        <taxon>Pentapetalae</taxon>
        <taxon>rosids</taxon>
        <taxon>fabids</taxon>
        <taxon>Malpighiales</taxon>
        <taxon>Salicaceae</taxon>
        <taxon>Saliceae</taxon>
        <taxon>Populus</taxon>
    </lineage>
</organism>
<proteinExistence type="predicted"/>
<dbReference type="InterPro" id="IPR032675">
    <property type="entry name" value="LRR_dom_sf"/>
</dbReference>
<name>A0A2K1XFC3_POPTR</name>
<dbReference type="Gene3D" id="3.80.10.10">
    <property type="entry name" value="Ribonuclease Inhibitor"/>
    <property type="match status" value="3"/>
</dbReference>
<dbReference type="InterPro" id="IPR001611">
    <property type="entry name" value="Leu-rich_rpt"/>
</dbReference>
<gene>
    <name evidence="1" type="ORF">POPTR_016G138200</name>
</gene>
<sequence>MGFFLSTVFLDKIYRSNCLELIGSLQNLRYLRLSHCAFRGAIPRQLGNLSRLVLLDLSYTDFLEAESLMWLSYLLSLKHLDMSGSNLGQAVDCLEYLDLCENYLQGPIPDGFIAMDSLKHLDLSLNDLEGDIPRGLGNLYSLDHLYLYSNRLTGVLENNLSGELPPSLTNCTRKEVLDLEENRLSGTMSAWIGENLTPLIVLLANYGSAFNTISHSRSLNMETILASKEHSDLSCNNLSGEIPDRVTSLPGLIGLNLSHNQ</sequence>
<dbReference type="PANTHER" id="PTHR48065">
    <property type="entry name" value="OS10G0469600 PROTEIN"/>
    <property type="match status" value="1"/>
</dbReference>
<dbReference type="Pfam" id="PF00560">
    <property type="entry name" value="LRR_1"/>
    <property type="match status" value="1"/>
</dbReference>
<evidence type="ECO:0000313" key="2">
    <source>
        <dbReference type="Proteomes" id="UP000006729"/>
    </source>
</evidence>
<dbReference type="Pfam" id="PF13855">
    <property type="entry name" value="LRR_8"/>
    <property type="match status" value="1"/>
</dbReference>
<protein>
    <recommendedName>
        <fullName evidence="3">Leucine-rich repeat-containing N-terminal plant-type domain-containing protein</fullName>
    </recommendedName>
</protein>
<evidence type="ECO:0000313" key="1">
    <source>
        <dbReference type="EMBL" id="PNS99473.1"/>
    </source>
</evidence>
<accession>A0A2K1XFC3</accession>
<evidence type="ECO:0008006" key="3">
    <source>
        <dbReference type="Google" id="ProtNLM"/>
    </source>
</evidence>
<dbReference type="EMBL" id="CM009305">
    <property type="protein sequence ID" value="PNS99473.1"/>
    <property type="molecule type" value="Genomic_DNA"/>
</dbReference>
<reference evidence="1 2" key="1">
    <citation type="journal article" date="2006" name="Science">
        <title>The genome of black cottonwood, Populus trichocarpa (Torr. &amp; Gray).</title>
        <authorList>
            <person name="Tuskan G.A."/>
            <person name="Difazio S."/>
            <person name="Jansson S."/>
            <person name="Bohlmann J."/>
            <person name="Grigoriev I."/>
            <person name="Hellsten U."/>
            <person name="Putnam N."/>
            <person name="Ralph S."/>
            <person name="Rombauts S."/>
            <person name="Salamov A."/>
            <person name="Schein J."/>
            <person name="Sterck L."/>
            <person name="Aerts A."/>
            <person name="Bhalerao R.R."/>
            <person name="Bhalerao R.P."/>
            <person name="Blaudez D."/>
            <person name="Boerjan W."/>
            <person name="Brun A."/>
            <person name="Brunner A."/>
            <person name="Busov V."/>
            <person name="Campbell M."/>
            <person name="Carlson J."/>
            <person name="Chalot M."/>
            <person name="Chapman J."/>
            <person name="Chen G.L."/>
            <person name="Cooper D."/>
            <person name="Coutinho P.M."/>
            <person name="Couturier J."/>
            <person name="Covert S."/>
            <person name="Cronk Q."/>
            <person name="Cunningham R."/>
            <person name="Davis J."/>
            <person name="Degroeve S."/>
            <person name="Dejardin A."/>
            <person name="Depamphilis C."/>
            <person name="Detter J."/>
            <person name="Dirks B."/>
            <person name="Dubchak I."/>
            <person name="Duplessis S."/>
            <person name="Ehlting J."/>
            <person name="Ellis B."/>
            <person name="Gendler K."/>
            <person name="Goodstein D."/>
            <person name="Gribskov M."/>
            <person name="Grimwood J."/>
            <person name="Groover A."/>
            <person name="Gunter L."/>
            <person name="Hamberger B."/>
            <person name="Heinze B."/>
            <person name="Helariutta Y."/>
            <person name="Henrissat B."/>
            <person name="Holligan D."/>
            <person name="Holt R."/>
            <person name="Huang W."/>
            <person name="Islam-Faridi N."/>
            <person name="Jones S."/>
            <person name="Jones-Rhoades M."/>
            <person name="Jorgensen R."/>
            <person name="Joshi C."/>
            <person name="Kangasjarvi J."/>
            <person name="Karlsson J."/>
            <person name="Kelleher C."/>
            <person name="Kirkpatrick R."/>
            <person name="Kirst M."/>
            <person name="Kohler A."/>
            <person name="Kalluri U."/>
            <person name="Larimer F."/>
            <person name="Leebens-Mack J."/>
            <person name="Leple J.C."/>
            <person name="Locascio P."/>
            <person name="Lou Y."/>
            <person name="Lucas S."/>
            <person name="Martin F."/>
            <person name="Montanini B."/>
            <person name="Napoli C."/>
            <person name="Nelson D.R."/>
            <person name="Nelson C."/>
            <person name="Nieminen K."/>
            <person name="Nilsson O."/>
            <person name="Pereda V."/>
            <person name="Peter G."/>
            <person name="Philippe R."/>
            <person name="Pilate G."/>
            <person name="Poliakov A."/>
            <person name="Razumovskaya J."/>
            <person name="Richardson P."/>
            <person name="Rinaldi C."/>
            <person name="Ritland K."/>
            <person name="Rouze P."/>
            <person name="Ryaboy D."/>
            <person name="Schmutz J."/>
            <person name="Schrader J."/>
            <person name="Segerman B."/>
            <person name="Shin H."/>
            <person name="Siddiqui A."/>
            <person name="Sterky F."/>
            <person name="Terry A."/>
            <person name="Tsai C.J."/>
            <person name="Uberbacher E."/>
            <person name="Unneberg P."/>
            <person name="Vahala J."/>
            <person name="Wall K."/>
            <person name="Wessler S."/>
            <person name="Yang G."/>
            <person name="Yin T."/>
            <person name="Douglas C."/>
            <person name="Marra M."/>
            <person name="Sandberg G."/>
            <person name="Van de Peer Y."/>
            <person name="Rokhsar D."/>
        </authorList>
    </citation>
    <scope>NUCLEOTIDE SEQUENCE [LARGE SCALE GENOMIC DNA]</scope>
    <source>
        <strain evidence="2">cv. Nisqually</strain>
    </source>
</reference>
<dbReference type="STRING" id="3694.A0A2K1XFC3"/>
<keyword evidence="2" id="KW-1185">Reference proteome</keyword>
<dbReference type="Proteomes" id="UP000006729">
    <property type="component" value="Chromosome 16"/>
</dbReference>
<dbReference type="InParanoid" id="A0A2K1XFC3"/>
<dbReference type="PANTHER" id="PTHR48065:SF11">
    <property type="entry name" value="OS11G0213300 PROTEIN"/>
    <property type="match status" value="1"/>
</dbReference>